<dbReference type="EMBL" id="LN902505">
    <property type="protein sequence ID" value="CDS35535.2"/>
    <property type="molecule type" value="Genomic_DNA"/>
</dbReference>
<feature type="signal peptide" evidence="4">
    <location>
        <begin position="1"/>
        <end position="18"/>
    </location>
</feature>
<dbReference type="PANTHER" id="PTHR22727">
    <property type="entry name" value="PROTEIN CBG13728"/>
    <property type="match status" value="1"/>
</dbReference>
<accession>A0A068XT66</accession>
<reference evidence="6" key="2">
    <citation type="submission" date="2015-11" db="EMBL/GenBank/DDBJ databases">
        <authorList>
            <person name="Zhang Y."/>
            <person name="Guo Z."/>
        </authorList>
    </citation>
    <scope>NUCLEOTIDE SEQUENCE</scope>
</reference>
<dbReference type="eggNOG" id="KOG1217">
    <property type="taxonomic scope" value="Eukaryota"/>
</dbReference>
<dbReference type="SMART" id="SM01411">
    <property type="entry name" value="Ephrin_rec_like"/>
    <property type="match status" value="4"/>
</dbReference>
<dbReference type="PROSITE" id="PS51914">
    <property type="entry name" value="MRH"/>
    <property type="match status" value="1"/>
</dbReference>
<evidence type="ECO:0000313" key="7">
    <source>
        <dbReference type="Proteomes" id="UP000017246"/>
    </source>
</evidence>
<dbReference type="Pfam" id="PF23032">
    <property type="entry name" value="GBD_ELAPOR1-like_3rd"/>
    <property type="match status" value="1"/>
</dbReference>
<gene>
    <name evidence="6" type="ORF">EmuJ_000303000</name>
</gene>
<dbReference type="OrthoDB" id="439917at2759"/>
<organism evidence="6 7">
    <name type="scientific">Echinococcus multilocularis</name>
    <name type="common">Fox tapeworm</name>
    <dbReference type="NCBI Taxonomy" id="6211"/>
    <lineage>
        <taxon>Eukaryota</taxon>
        <taxon>Metazoa</taxon>
        <taxon>Spiralia</taxon>
        <taxon>Lophotrochozoa</taxon>
        <taxon>Platyhelminthes</taxon>
        <taxon>Cestoda</taxon>
        <taxon>Eucestoda</taxon>
        <taxon>Cyclophyllidea</taxon>
        <taxon>Taeniidae</taxon>
        <taxon>Echinococcus</taxon>
    </lineage>
</organism>
<evidence type="ECO:0000256" key="3">
    <source>
        <dbReference type="SAM" id="Phobius"/>
    </source>
</evidence>
<name>A0A068XT66_ECHMU</name>
<dbReference type="InterPro" id="IPR056607">
    <property type="entry name" value="Elapor1/2_MRH"/>
</dbReference>
<dbReference type="AlphaFoldDB" id="A0A068XT66"/>
<dbReference type="Pfam" id="PF23087">
    <property type="entry name" value="MRH_ELAPOR1_9th"/>
    <property type="match status" value="1"/>
</dbReference>
<dbReference type="Gene3D" id="2.10.50.10">
    <property type="entry name" value="Tumor Necrosis Factor Receptor, subunit A, domain 2"/>
    <property type="match status" value="1"/>
</dbReference>
<protein>
    <submittedName>
        <fullName evidence="6">Expressed protein</fullName>
    </submittedName>
</protein>
<keyword evidence="3" id="KW-0812">Transmembrane</keyword>
<dbReference type="PANTHER" id="PTHR22727:SF15">
    <property type="entry name" value="MRH DOMAIN-CONTAINING PROTEIN"/>
    <property type="match status" value="1"/>
</dbReference>
<keyword evidence="2" id="KW-1015">Disulfide bond</keyword>
<keyword evidence="7" id="KW-1185">Reference proteome</keyword>
<sequence length="1022" mass="111849">MIGGFFVALFLLHAAVIALDVCTESQTTYITTPCEADGSHFIVKVPKDPKVCSVSDTPKFVKDCTQSCPPGQVLNATLNGCEECPVGTAAPGDVFLVDNWSTLPSGFYSDVLTSRDTSACKGFGWKPEGTYLLGTTNTLCVSELTLENKNIKAGNVTFLFKLTDPLSLAYFTVRNERCVLDGGRSHILLPNYKNSWVSFSASVPAGSSTLQWYLYSDNYYDRDSAATQFKLKSVKITGRPATISCIECEPGYYTNKSGSDMCHKCPQNTISTQKASSCSPCPNGTFSLPGSGVCRKKMPCKPSEYITHFTECTTFPDTQHLVTELIEPVICEDTKHSAPSSTNVVCASCPLGTKVLNTTHCGTCPSGFLTSVDGRRCQACPKDEVPVFGVRYDTWSRMPPRMASYCHDVDDGDCRVWQLNRSSIFVGPGLGSQVYSVLALDLTDGFLGPRPDESAYLARYISPLPGTKLVFDFELVCQGPCSLVFTVDLPWYSVEVEKWAGRVNRTTFSYEPYSCEGVSFLWVFRRWDEPGSELDPNTRDDRVVIYSIEINNTRDTGALGCKKCPLGIDKQFCKPCNDGLFYTMITNETSGESHAECVPCPNGTMVIGDASSIMTVEQACRACPPGTVPSNGEKCLIDLHPETSTGQRYDLDELLSSKFTTEGAKLFTSQGYEFQYHFQLFLNTRKPDLRSTCINSNKIDANVTSWICREIWSPSKDASGVGTYLRSSAMSLGDVLLKGVQTNSSEEFAKEINSKLVNGGWKADVWGQISTFFSRLNRKSPWTTSACPGGINTIVTLRCGEVDDASKVSNTLVRIQIPPNCGVGTCNGCQYHFMVISPLACPICRMGDYQRIAGGCFGGSMEVTLLPPKTCRPEANFTSVITESCPLLSLQGKIAVGFTVALIILLLLTIFYCYRRNKKLEYKYMKLVEGAEARVKSAFESSDSAANQGTECGIPEDEKELELSPHQLIKAIAGSERDSKWNQLTASSIGDSRGSTFGPVIFRNSTADDSRILTLDDGNEPI</sequence>
<dbReference type="InterPro" id="IPR039181">
    <property type="entry name" value="Elapor1/2"/>
</dbReference>
<keyword evidence="3" id="KW-1133">Transmembrane helix</keyword>
<dbReference type="InterPro" id="IPR011641">
    <property type="entry name" value="Tyr-kin_ephrin_A/B_rcpt-like"/>
</dbReference>
<dbReference type="GO" id="GO:0016020">
    <property type="term" value="C:membrane"/>
    <property type="evidence" value="ECO:0007669"/>
    <property type="project" value="TreeGrafter"/>
</dbReference>
<evidence type="ECO:0000256" key="4">
    <source>
        <dbReference type="SAM" id="SignalP"/>
    </source>
</evidence>
<dbReference type="STRING" id="6211.A0A068XT66"/>
<feature type="domain" description="MRH" evidence="5">
    <location>
        <begin position="633"/>
        <end position="843"/>
    </location>
</feature>
<feature type="chain" id="PRO_5001660199" evidence="4">
    <location>
        <begin position="19"/>
        <end position="1022"/>
    </location>
</feature>
<dbReference type="InterPro" id="IPR056609">
    <property type="entry name" value="Elapor1-like_3rd"/>
</dbReference>
<dbReference type="InterPro" id="IPR009030">
    <property type="entry name" value="Growth_fac_rcpt_cys_sf"/>
</dbReference>
<feature type="transmembrane region" description="Helical" evidence="3">
    <location>
        <begin position="894"/>
        <end position="914"/>
    </location>
</feature>
<dbReference type="InterPro" id="IPR044865">
    <property type="entry name" value="MRH_dom"/>
</dbReference>
<keyword evidence="3" id="KW-0472">Membrane</keyword>
<proteinExistence type="predicted"/>
<dbReference type="Pfam" id="PF07699">
    <property type="entry name" value="Ephrin_rec_like"/>
    <property type="match status" value="1"/>
</dbReference>
<reference evidence="6" key="1">
    <citation type="journal article" date="2013" name="Nature">
        <title>The genomes of four tapeworm species reveal adaptations to parasitism.</title>
        <authorList>
            <person name="Tsai I.J."/>
            <person name="Zarowiecki M."/>
            <person name="Holroyd N."/>
            <person name="Garciarrubio A."/>
            <person name="Sanchez-Flores A."/>
            <person name="Brooks K.L."/>
            <person name="Tracey A."/>
            <person name="Bobes R.J."/>
            <person name="Fragoso G."/>
            <person name="Sciutto E."/>
            <person name="Aslett M."/>
            <person name="Beasley H."/>
            <person name="Bennett H.M."/>
            <person name="Cai J."/>
            <person name="Camicia F."/>
            <person name="Clark R."/>
            <person name="Cucher M."/>
            <person name="De Silva N."/>
            <person name="Day T.A."/>
            <person name="Deplazes P."/>
            <person name="Estrada K."/>
            <person name="Fernandez C."/>
            <person name="Holland P.W."/>
            <person name="Hou J."/>
            <person name="Hu S."/>
            <person name="Huckvale T."/>
            <person name="Hung S.S."/>
            <person name="Kamenetzky L."/>
            <person name="Keane J.A."/>
            <person name="Kiss F."/>
            <person name="Koziol U."/>
            <person name="Lambert O."/>
            <person name="Liu K."/>
            <person name="Luo X."/>
            <person name="Luo Y."/>
            <person name="Macchiaroli N."/>
            <person name="Nichol S."/>
            <person name="Paps J."/>
            <person name="Parkinson J."/>
            <person name="Pouchkina-Stantcheva N."/>
            <person name="Riddiford N."/>
            <person name="Rosenzvit M."/>
            <person name="Salinas G."/>
            <person name="Wasmuth J.D."/>
            <person name="Zamanian M."/>
            <person name="Zheng Y."/>
            <person name="Cai X."/>
            <person name="Soberon X."/>
            <person name="Olson P.D."/>
            <person name="Laclette J.P."/>
            <person name="Brehm K."/>
            <person name="Berriman M."/>
            <person name="Garciarrubio A."/>
            <person name="Bobes R.J."/>
            <person name="Fragoso G."/>
            <person name="Sanchez-Flores A."/>
            <person name="Estrada K."/>
            <person name="Cevallos M.A."/>
            <person name="Morett E."/>
            <person name="Gonzalez V."/>
            <person name="Portillo T."/>
            <person name="Ochoa-Leyva A."/>
            <person name="Jose M.V."/>
            <person name="Sciutto E."/>
            <person name="Landa A."/>
            <person name="Jimenez L."/>
            <person name="Valdes V."/>
            <person name="Carrero J.C."/>
            <person name="Larralde C."/>
            <person name="Morales-Montor J."/>
            <person name="Limon-Lason J."/>
            <person name="Soberon X."/>
            <person name="Laclette J.P."/>
        </authorList>
    </citation>
    <scope>NUCLEOTIDE SEQUENCE [LARGE SCALE GENOMIC DNA]</scope>
</reference>
<evidence type="ECO:0000256" key="1">
    <source>
        <dbReference type="ARBA" id="ARBA00022729"/>
    </source>
</evidence>
<evidence type="ECO:0000259" key="5">
    <source>
        <dbReference type="PROSITE" id="PS51914"/>
    </source>
</evidence>
<evidence type="ECO:0000256" key="2">
    <source>
        <dbReference type="ARBA" id="ARBA00023157"/>
    </source>
</evidence>
<dbReference type="SUPFAM" id="SSF57184">
    <property type="entry name" value="Growth factor receptor domain"/>
    <property type="match status" value="2"/>
</dbReference>
<evidence type="ECO:0000313" key="6">
    <source>
        <dbReference type="EMBL" id="CDS35535.2"/>
    </source>
</evidence>
<keyword evidence="1 4" id="KW-0732">Signal</keyword>
<dbReference type="OMA" id="CEYISED"/>
<dbReference type="Proteomes" id="UP000017246">
    <property type="component" value="Unassembled WGS sequence"/>
</dbReference>